<dbReference type="EMBL" id="JACAZE010000019">
    <property type="protein sequence ID" value="KAF7294208.1"/>
    <property type="molecule type" value="Genomic_DNA"/>
</dbReference>
<evidence type="ECO:0000256" key="11">
    <source>
        <dbReference type="ARBA" id="ARBA00023180"/>
    </source>
</evidence>
<comment type="caution">
    <text evidence="16">The sequence shown here is derived from an EMBL/GenBank/DDBJ whole genome shotgun (WGS) entry which is preliminary data.</text>
</comment>
<evidence type="ECO:0000256" key="6">
    <source>
        <dbReference type="ARBA" id="ARBA00022525"/>
    </source>
</evidence>
<evidence type="ECO:0000256" key="4">
    <source>
        <dbReference type="ARBA" id="ARBA00010609"/>
    </source>
</evidence>
<dbReference type="InterPro" id="IPR011707">
    <property type="entry name" value="Cu-oxidase-like_N"/>
</dbReference>
<accession>A0A8H6S7E1</accession>
<dbReference type="InterPro" id="IPR002355">
    <property type="entry name" value="Cu_oxidase_Cu_BS"/>
</dbReference>
<evidence type="ECO:0000259" key="15">
    <source>
        <dbReference type="Pfam" id="PF07732"/>
    </source>
</evidence>
<dbReference type="PANTHER" id="PTHR11709">
    <property type="entry name" value="MULTI-COPPER OXIDASE"/>
    <property type="match status" value="1"/>
</dbReference>
<sequence length="559" mass="60625">MSSRTRSALFAALSLFSGVTYAGFGPGSVQNLVVANKEVSFDGFSPAVLAGGTFPGPPITANKGDTLLVNVEDQLSDPTFFRSTSIHWHGIFQNKSAWSDGTSFVTQCPIAANNSFLWRPGMSLLLLGKQQAIFSGHLAHSSRQAGTFWYHSHLGTSWFARRPRTELLTKRFPAMQYCDGLRGPLIIYDPNDPHKNLYDVDNESTIISLADWFHSPTRGALLPLFYTTNTINGKGRFAGGPDADLAVISVTHGTRYRFRLISMSCEPNFIFSIDGHSMTIIEADGVSTQPLTVESIQIFAGQRYSFVLTANQPVNNYWIRSLPNIGTANFTNGVNSAILRYSGAKAVDPTTQQSKCNKPLIETELHPLVPTPVPGLPHPGGADVTINLNIGADLSQSPPVFSMNGVQYEPPTVPALLQILSGAQQASQLLPTGSYFSLPSNKVIEISIPGSGDPTGPHPFHLHGHTFSVVRSANSSSYNYINPVVRDVVNTGTAGDNMTFRFVTDNAGPWFLHCHIDAHLQLGLAVVLAENVAGIQQETEPSDWNNLCPIFNSLDADQL</sequence>
<evidence type="ECO:0000256" key="2">
    <source>
        <dbReference type="ARBA" id="ARBA00001935"/>
    </source>
</evidence>
<dbReference type="Pfam" id="PF07731">
    <property type="entry name" value="Cu-oxidase_2"/>
    <property type="match status" value="1"/>
</dbReference>
<dbReference type="PANTHER" id="PTHR11709:SF394">
    <property type="entry name" value="FI03373P-RELATED"/>
    <property type="match status" value="1"/>
</dbReference>
<keyword evidence="10" id="KW-1015">Disulfide bond</keyword>
<feature type="chain" id="PRO_5034142365" description="laccase" evidence="12">
    <location>
        <begin position="23"/>
        <end position="559"/>
    </location>
</feature>
<reference evidence="16" key="1">
    <citation type="submission" date="2020-05" db="EMBL/GenBank/DDBJ databases">
        <title>Mycena genomes resolve the evolution of fungal bioluminescence.</title>
        <authorList>
            <person name="Tsai I.J."/>
        </authorList>
    </citation>
    <scope>NUCLEOTIDE SEQUENCE</scope>
    <source>
        <strain evidence="16">110903Hualien_Pintung</strain>
    </source>
</reference>
<dbReference type="EC" id="1.10.3.2" evidence="5"/>
<evidence type="ECO:0000256" key="5">
    <source>
        <dbReference type="ARBA" id="ARBA00012297"/>
    </source>
</evidence>
<feature type="domain" description="Plastocyanin-like" evidence="13">
    <location>
        <begin position="203"/>
        <end position="344"/>
    </location>
</feature>
<evidence type="ECO:0000256" key="12">
    <source>
        <dbReference type="SAM" id="SignalP"/>
    </source>
</evidence>
<proteinExistence type="inferred from homology"/>
<name>A0A8H6S7E1_MYCCL</name>
<evidence type="ECO:0000259" key="14">
    <source>
        <dbReference type="Pfam" id="PF07731"/>
    </source>
</evidence>
<evidence type="ECO:0000256" key="3">
    <source>
        <dbReference type="ARBA" id="ARBA00004613"/>
    </source>
</evidence>
<organism evidence="16 17">
    <name type="scientific">Mycena chlorophos</name>
    <name type="common">Agaric fungus</name>
    <name type="synonym">Agaricus chlorophos</name>
    <dbReference type="NCBI Taxonomy" id="658473"/>
    <lineage>
        <taxon>Eukaryota</taxon>
        <taxon>Fungi</taxon>
        <taxon>Dikarya</taxon>
        <taxon>Basidiomycota</taxon>
        <taxon>Agaricomycotina</taxon>
        <taxon>Agaricomycetes</taxon>
        <taxon>Agaricomycetidae</taxon>
        <taxon>Agaricales</taxon>
        <taxon>Marasmiineae</taxon>
        <taxon>Mycenaceae</taxon>
        <taxon>Mycena</taxon>
    </lineage>
</organism>
<dbReference type="InterPro" id="IPR045087">
    <property type="entry name" value="Cu-oxidase_fam"/>
</dbReference>
<dbReference type="SUPFAM" id="SSF49503">
    <property type="entry name" value="Cupredoxins"/>
    <property type="match status" value="3"/>
</dbReference>
<evidence type="ECO:0000256" key="7">
    <source>
        <dbReference type="ARBA" id="ARBA00022723"/>
    </source>
</evidence>
<comment type="subcellular location">
    <subcellularLocation>
        <location evidence="3">Secreted</location>
    </subcellularLocation>
</comment>
<dbReference type="GO" id="GO:0052716">
    <property type="term" value="F:hydroquinone:oxygen oxidoreductase activity"/>
    <property type="evidence" value="ECO:0007669"/>
    <property type="project" value="UniProtKB-EC"/>
</dbReference>
<dbReference type="Pfam" id="PF00394">
    <property type="entry name" value="Cu-oxidase"/>
    <property type="match status" value="1"/>
</dbReference>
<keyword evidence="9" id="KW-0186">Copper</keyword>
<evidence type="ECO:0000256" key="1">
    <source>
        <dbReference type="ARBA" id="ARBA00000349"/>
    </source>
</evidence>
<keyword evidence="17" id="KW-1185">Reference proteome</keyword>
<dbReference type="InterPro" id="IPR008972">
    <property type="entry name" value="Cupredoxin"/>
</dbReference>
<keyword evidence="6" id="KW-0964">Secreted</keyword>
<feature type="signal peptide" evidence="12">
    <location>
        <begin position="1"/>
        <end position="22"/>
    </location>
</feature>
<dbReference type="InterPro" id="IPR001117">
    <property type="entry name" value="Cu-oxidase_2nd"/>
</dbReference>
<evidence type="ECO:0000256" key="8">
    <source>
        <dbReference type="ARBA" id="ARBA00023002"/>
    </source>
</evidence>
<keyword evidence="12" id="KW-0732">Signal</keyword>
<comment type="catalytic activity">
    <reaction evidence="1">
        <text>4 hydroquinone + O2 = 4 benzosemiquinone + 2 H2O</text>
        <dbReference type="Rhea" id="RHEA:11276"/>
        <dbReference type="ChEBI" id="CHEBI:15377"/>
        <dbReference type="ChEBI" id="CHEBI:15379"/>
        <dbReference type="ChEBI" id="CHEBI:17594"/>
        <dbReference type="ChEBI" id="CHEBI:17977"/>
        <dbReference type="EC" id="1.10.3.2"/>
    </reaction>
</comment>
<feature type="domain" description="Plastocyanin-like" evidence="15">
    <location>
        <begin position="35"/>
        <end position="117"/>
    </location>
</feature>
<dbReference type="GO" id="GO:0005576">
    <property type="term" value="C:extracellular region"/>
    <property type="evidence" value="ECO:0007669"/>
    <property type="project" value="UniProtKB-SubCell"/>
</dbReference>
<dbReference type="Gene3D" id="2.60.40.420">
    <property type="entry name" value="Cupredoxins - blue copper proteins"/>
    <property type="match status" value="3"/>
</dbReference>
<evidence type="ECO:0000256" key="9">
    <source>
        <dbReference type="ARBA" id="ARBA00023008"/>
    </source>
</evidence>
<dbReference type="CDD" id="cd13903">
    <property type="entry name" value="CuRO_3_Tv-LCC_like"/>
    <property type="match status" value="1"/>
</dbReference>
<evidence type="ECO:0000313" key="17">
    <source>
        <dbReference type="Proteomes" id="UP000613580"/>
    </source>
</evidence>
<dbReference type="AlphaFoldDB" id="A0A8H6S7E1"/>
<evidence type="ECO:0000256" key="10">
    <source>
        <dbReference type="ARBA" id="ARBA00023157"/>
    </source>
</evidence>
<dbReference type="GO" id="GO:0005507">
    <property type="term" value="F:copper ion binding"/>
    <property type="evidence" value="ECO:0007669"/>
    <property type="project" value="InterPro"/>
</dbReference>
<dbReference type="FunFam" id="2.60.40.420:FF:000045">
    <property type="entry name" value="Laccase 2"/>
    <property type="match status" value="1"/>
</dbReference>
<dbReference type="InterPro" id="IPR011706">
    <property type="entry name" value="Cu-oxidase_C"/>
</dbReference>
<keyword evidence="7" id="KW-0479">Metal-binding</keyword>
<dbReference type="OrthoDB" id="2121828at2759"/>
<evidence type="ECO:0000259" key="13">
    <source>
        <dbReference type="Pfam" id="PF00394"/>
    </source>
</evidence>
<comment type="cofactor">
    <cofactor evidence="2">
        <name>Cu cation</name>
        <dbReference type="ChEBI" id="CHEBI:23378"/>
    </cofactor>
</comment>
<dbReference type="Pfam" id="PF07732">
    <property type="entry name" value="Cu-oxidase_3"/>
    <property type="match status" value="1"/>
</dbReference>
<dbReference type="PROSITE" id="PS00080">
    <property type="entry name" value="MULTICOPPER_OXIDASE2"/>
    <property type="match status" value="1"/>
</dbReference>
<comment type="similarity">
    <text evidence="4">Belongs to the multicopper oxidase family.</text>
</comment>
<gene>
    <name evidence="16" type="ORF">HMN09_01149200</name>
</gene>
<keyword evidence="8" id="KW-0560">Oxidoreductase</keyword>
<protein>
    <recommendedName>
        <fullName evidence="5">laccase</fullName>
        <ecNumber evidence="5">1.10.3.2</ecNumber>
    </recommendedName>
</protein>
<dbReference type="Proteomes" id="UP000613580">
    <property type="component" value="Unassembled WGS sequence"/>
</dbReference>
<keyword evidence="11" id="KW-0325">Glycoprotein</keyword>
<evidence type="ECO:0000313" key="16">
    <source>
        <dbReference type="EMBL" id="KAF7294208.1"/>
    </source>
</evidence>
<feature type="domain" description="Plastocyanin-like" evidence="14">
    <location>
        <begin position="409"/>
        <end position="531"/>
    </location>
</feature>